<proteinExistence type="predicted"/>
<evidence type="ECO:0000313" key="9">
    <source>
        <dbReference type="Proteomes" id="UP001492380"/>
    </source>
</evidence>
<evidence type="ECO:0000313" key="8">
    <source>
        <dbReference type="EMBL" id="KAK8224826.1"/>
    </source>
</evidence>
<dbReference type="CDD" id="cd00067">
    <property type="entry name" value="GAL4"/>
    <property type="match status" value="1"/>
</dbReference>
<sequence>MARSATPESSRVREGGIRKRMRKGTHSCFECRRRKIKCIYNENSTTCTECFARGSRCIDQENAESDTVVDNRKNLRERVAKLEALVEALLEDKSTTHAAEALRALGKDITITPPESDGPSRVHEPEKDTAPFLSMFNNELRRAEGRSNKSCSDHPLNAGTEAPTGPANEAGVYDIEFTGIGAPPPASSGDNMNGARKSKAKRTRDTLLAALPSNEKLESAINTNDDWWRLWRYKIPGIARGDNLQEFASRVIEKGSPPEVGVLLLCVGVALDSDDLDSQLALIDALIVSDDEYAATLQGLECIILMSKCYSEIGQPRRGWIAVRKGLAYAQILGLHRSHTTSPEWNAIWWSLYTTDRFLSLLLGLPYGISDSHCDLTMLPTDGEGDELREATGKLAVLAGKVIDRTQSVGDLSFSSALELDDELDAITSDLPENWNETELPLSGSSPDCQKLVNVRERFLMHICAHQLRMYLHLPFMLKLASSSSSPTGCSKFEYSRTACFGASRRLLEVYRALRTGNGQPLYECKVIDFVGFTAAVLLFLGLLGYRRLDSKTGDASAQAAQDENDWRIIEITMDIFQRASTERGGKVAEQSLRVLQQLSKVRNMTMSGEDISYSERVAIPYFGTISVQRGKKFHHVAKSNNTSPVATNCDAQQSPSQQQNAMPPPATATGGPDAFDATPVFPGAPASFPQNAARTPSNSTISTPPNPMISYDPYVPSTGQWFFPGAAAGNMLHHGVGNAMNIASTQNLAAGMGSGVGGSGGAAWGGEDGLDNLVGGANAGIGAPWMNSNLGGLGAGAMDLDQDWAWFWGGTTSEVSPST</sequence>
<feature type="region of interest" description="Disordered" evidence="6">
    <location>
        <begin position="642"/>
        <end position="705"/>
    </location>
</feature>
<comment type="caution">
    <text evidence="8">The sequence shown here is derived from an EMBL/GenBank/DDBJ whole genome shotgun (WGS) entry which is preliminary data.</text>
</comment>
<dbReference type="SMART" id="SM00906">
    <property type="entry name" value="Fungal_trans"/>
    <property type="match status" value="1"/>
</dbReference>
<evidence type="ECO:0000256" key="6">
    <source>
        <dbReference type="SAM" id="MobiDB-lite"/>
    </source>
</evidence>
<dbReference type="PANTHER" id="PTHR47840">
    <property type="entry name" value="ZN(II)2CYS6 TRANSCRIPTION FACTOR (EUROFUNG)-RELATED"/>
    <property type="match status" value="1"/>
</dbReference>
<organism evidence="8 9">
    <name type="scientific">Phyllosticta capitalensis</name>
    <dbReference type="NCBI Taxonomy" id="121624"/>
    <lineage>
        <taxon>Eukaryota</taxon>
        <taxon>Fungi</taxon>
        <taxon>Dikarya</taxon>
        <taxon>Ascomycota</taxon>
        <taxon>Pezizomycotina</taxon>
        <taxon>Dothideomycetes</taxon>
        <taxon>Dothideomycetes incertae sedis</taxon>
        <taxon>Botryosphaeriales</taxon>
        <taxon>Phyllostictaceae</taxon>
        <taxon>Phyllosticta</taxon>
    </lineage>
</organism>
<evidence type="ECO:0000259" key="7">
    <source>
        <dbReference type="PROSITE" id="PS50048"/>
    </source>
</evidence>
<evidence type="ECO:0000256" key="3">
    <source>
        <dbReference type="ARBA" id="ARBA00023163"/>
    </source>
</evidence>
<name>A0ABR1YCN2_9PEZI</name>
<dbReference type="SMART" id="SM00066">
    <property type="entry name" value="GAL4"/>
    <property type="match status" value="1"/>
</dbReference>
<evidence type="ECO:0000256" key="1">
    <source>
        <dbReference type="ARBA" id="ARBA00022723"/>
    </source>
</evidence>
<feature type="domain" description="Zn(2)-C6 fungal-type" evidence="7">
    <location>
        <begin position="27"/>
        <end position="57"/>
    </location>
</feature>
<dbReference type="InterPro" id="IPR007219">
    <property type="entry name" value="XnlR_reg_dom"/>
</dbReference>
<dbReference type="PROSITE" id="PS00463">
    <property type="entry name" value="ZN2_CY6_FUNGAL_1"/>
    <property type="match status" value="1"/>
</dbReference>
<dbReference type="InterPro" id="IPR036864">
    <property type="entry name" value="Zn2-C6_fun-type_DNA-bd_sf"/>
</dbReference>
<dbReference type="PANTHER" id="PTHR47840:SF1">
    <property type="entry name" value="ZN(II)2CYS6 TRANSCRIPTION FACTOR (EUROFUNG)"/>
    <property type="match status" value="1"/>
</dbReference>
<feature type="region of interest" description="Disordered" evidence="6">
    <location>
        <begin position="144"/>
        <end position="167"/>
    </location>
</feature>
<protein>
    <recommendedName>
        <fullName evidence="7">Zn(2)-C6 fungal-type domain-containing protein</fullName>
    </recommendedName>
</protein>
<evidence type="ECO:0000256" key="2">
    <source>
        <dbReference type="ARBA" id="ARBA00023015"/>
    </source>
</evidence>
<dbReference type="Gene3D" id="4.10.240.10">
    <property type="entry name" value="Zn(2)-C6 fungal-type DNA-binding domain"/>
    <property type="match status" value="1"/>
</dbReference>
<keyword evidence="1" id="KW-0479">Metal-binding</keyword>
<keyword evidence="2" id="KW-0805">Transcription regulation</keyword>
<evidence type="ECO:0000256" key="5">
    <source>
        <dbReference type="SAM" id="Coils"/>
    </source>
</evidence>
<accession>A0ABR1YCN2</accession>
<reference evidence="8 9" key="1">
    <citation type="submission" date="2024-04" db="EMBL/GenBank/DDBJ databases">
        <title>Phyllosticta paracitricarpa is synonymous to the EU quarantine fungus P. citricarpa based on phylogenomic analyses.</title>
        <authorList>
            <consortium name="Lawrence Berkeley National Laboratory"/>
            <person name="Van Ingen-Buijs V.A."/>
            <person name="Van Westerhoven A.C."/>
            <person name="Haridas S."/>
            <person name="Skiadas P."/>
            <person name="Martin F."/>
            <person name="Groenewald J.Z."/>
            <person name="Crous P.W."/>
            <person name="Seidl M.F."/>
        </authorList>
    </citation>
    <scope>NUCLEOTIDE SEQUENCE [LARGE SCALE GENOMIC DNA]</scope>
    <source>
        <strain evidence="8 9">CBS 123374</strain>
    </source>
</reference>
<feature type="coiled-coil region" evidence="5">
    <location>
        <begin position="58"/>
        <end position="92"/>
    </location>
</feature>
<dbReference type="SUPFAM" id="SSF57701">
    <property type="entry name" value="Zn2/Cys6 DNA-binding domain"/>
    <property type="match status" value="1"/>
</dbReference>
<keyword evidence="4" id="KW-0539">Nucleus</keyword>
<dbReference type="CDD" id="cd12148">
    <property type="entry name" value="fungal_TF_MHR"/>
    <property type="match status" value="1"/>
</dbReference>
<evidence type="ECO:0000256" key="4">
    <source>
        <dbReference type="ARBA" id="ARBA00023242"/>
    </source>
</evidence>
<dbReference type="Proteomes" id="UP001492380">
    <property type="component" value="Unassembled WGS sequence"/>
</dbReference>
<dbReference type="Pfam" id="PF04082">
    <property type="entry name" value="Fungal_trans"/>
    <property type="match status" value="1"/>
</dbReference>
<dbReference type="EMBL" id="JBBWRZ010000012">
    <property type="protein sequence ID" value="KAK8224826.1"/>
    <property type="molecule type" value="Genomic_DNA"/>
</dbReference>
<keyword evidence="5" id="KW-0175">Coiled coil</keyword>
<gene>
    <name evidence="8" type="ORF">HDK90DRAFT_421467</name>
</gene>
<dbReference type="InterPro" id="IPR001138">
    <property type="entry name" value="Zn2Cys6_DnaBD"/>
</dbReference>
<feature type="compositionally biased region" description="Polar residues" evidence="6">
    <location>
        <begin position="642"/>
        <end position="662"/>
    </location>
</feature>
<keyword evidence="3" id="KW-0804">Transcription</keyword>
<dbReference type="PROSITE" id="PS50048">
    <property type="entry name" value="ZN2_CY6_FUNGAL_2"/>
    <property type="match status" value="1"/>
</dbReference>
<keyword evidence="9" id="KW-1185">Reference proteome</keyword>